<accession>A0A1V0S7Z0</accession>
<dbReference type="GO" id="GO:0044423">
    <property type="term" value="C:virion component"/>
    <property type="evidence" value="ECO:0007669"/>
    <property type="project" value="UniProtKB-KW"/>
</dbReference>
<sequence length="139" mass="16698">MDLDLRLIEVYTVFNKKITFKQDIDNILLSEYIIVTYSNEGKIHEIHKFDRIARFDTGNIYQQIKYVYKFKENSLPILFPSKDILKSFNEEKSSKIEHMPCKLPDNKQYPHPKMILLDLFNGFKTNKSVDYYYYNKPKV</sequence>
<proteinExistence type="predicted"/>
<evidence type="ECO:0000256" key="2">
    <source>
        <dbReference type="ARBA" id="ARBA00022844"/>
    </source>
</evidence>
<dbReference type="EMBL" id="KX857216">
    <property type="protein sequence ID" value="ARF02746.1"/>
    <property type="molecule type" value="Genomic_DNA"/>
</dbReference>
<evidence type="ECO:0000313" key="6">
    <source>
        <dbReference type="Proteomes" id="UP000315116"/>
    </source>
</evidence>
<organism evidence="5 6">
    <name type="scientific">Shearwaterpox virus</name>
    <dbReference type="NCBI Taxonomy" id="1974596"/>
    <lineage>
        <taxon>Viruses</taxon>
        <taxon>Varidnaviria</taxon>
        <taxon>Bamfordvirae</taxon>
        <taxon>Nucleocytoviricota</taxon>
        <taxon>Pokkesviricetes</taxon>
        <taxon>Chitovirales</taxon>
        <taxon>Poxviridae</taxon>
        <taxon>Chordopoxvirinae</taxon>
        <taxon>Avipoxvirus</taxon>
        <taxon>Avipoxvirus canarypox</taxon>
        <taxon>Canarypox virus</taxon>
    </lineage>
</organism>
<comment type="function">
    <text evidence="4">Late protein which is part of a large complex required for early virion morphogenesis. This complex participates in the formation of virosomes and the incorporation of virosomal contents into nascent immature virions.</text>
</comment>
<keyword evidence="3" id="KW-0426">Late protein</keyword>
<evidence type="ECO:0000256" key="3">
    <source>
        <dbReference type="ARBA" id="ARBA00022921"/>
    </source>
</evidence>
<protein>
    <submittedName>
        <fullName evidence="5">SWPV1-170</fullName>
    </submittedName>
</protein>
<gene>
    <name evidence="5" type="primary">SWPV1-170</name>
</gene>
<keyword evidence="2" id="KW-0946">Virion</keyword>
<comment type="subcellular location">
    <subcellularLocation>
        <location evidence="1">Virion</location>
    </subcellularLocation>
</comment>
<evidence type="ECO:0000256" key="4">
    <source>
        <dbReference type="ARBA" id="ARBA00024939"/>
    </source>
</evidence>
<dbReference type="Pfam" id="PF04701">
    <property type="entry name" value="Pox_D2"/>
    <property type="match status" value="1"/>
</dbReference>
<evidence type="ECO:0000256" key="1">
    <source>
        <dbReference type="ARBA" id="ARBA00004328"/>
    </source>
</evidence>
<dbReference type="InterPro" id="IPR006791">
    <property type="entry name" value="Pox_D2"/>
</dbReference>
<reference evidence="5 6" key="1">
    <citation type="journal article" date="2017" name="BMC Genomics">
        <title>Genomic characterization of two novel pathogenic avipoxviruses isolated from pacific shearwaters (Ardenna spp.).</title>
        <authorList>
            <person name="Sarker S."/>
            <person name="Das S."/>
            <person name="Lavers J.L."/>
            <person name="Hutton I."/>
            <person name="Helbig K."/>
            <person name="Imbery J."/>
            <person name="Upton C."/>
            <person name="Raidal S.R."/>
        </authorList>
    </citation>
    <scope>NUCLEOTIDE SEQUENCE [LARGE SCALE GENOMIC DNA]</scope>
    <source>
        <strain evidence="5 6">SWPV-1</strain>
    </source>
</reference>
<evidence type="ECO:0000313" key="5">
    <source>
        <dbReference type="EMBL" id="ARF02746.1"/>
    </source>
</evidence>
<dbReference type="Proteomes" id="UP000315116">
    <property type="component" value="Segment"/>
</dbReference>
<name>A0A1V0S7Z0_CNPV</name>